<name>A0A9Q1JT39_9CARY</name>
<protein>
    <submittedName>
        <fullName evidence="2">Uncharacterized protein</fullName>
    </submittedName>
</protein>
<feature type="transmembrane region" description="Helical" evidence="1">
    <location>
        <begin position="162"/>
        <end position="180"/>
    </location>
</feature>
<keyword evidence="1" id="KW-0812">Transmembrane</keyword>
<keyword evidence="1" id="KW-1133">Transmembrane helix</keyword>
<keyword evidence="3" id="KW-1185">Reference proteome</keyword>
<sequence length="193" mass="21590">MNIKIDGSVVFSKVRTQLPLSRFHRGHMRAPDQANRNKGTKIAKKLSFLQMFHETHKKGTEFATPERAEKYVLGLREGVKPKDARGSYSTVPELEVQLNVTRRKNDVLTNRFATVKIENLVETKIMKVNNLVFQQFSACPTSSPCNGHETPGGKKKAKSPEAFLSVYSLSFVSCISTYLIPSSVGVGRYTLKV</sequence>
<proteinExistence type="predicted"/>
<accession>A0A9Q1JT39</accession>
<evidence type="ECO:0000313" key="3">
    <source>
        <dbReference type="Proteomes" id="UP001153076"/>
    </source>
</evidence>
<keyword evidence="1" id="KW-0472">Membrane</keyword>
<evidence type="ECO:0000256" key="1">
    <source>
        <dbReference type="SAM" id="Phobius"/>
    </source>
</evidence>
<dbReference type="OrthoDB" id="1301679at2759"/>
<evidence type="ECO:0000313" key="2">
    <source>
        <dbReference type="EMBL" id="KAJ8430534.1"/>
    </source>
</evidence>
<gene>
    <name evidence="2" type="ORF">Cgig2_025463</name>
</gene>
<dbReference type="AlphaFoldDB" id="A0A9Q1JT39"/>
<comment type="caution">
    <text evidence="2">The sequence shown here is derived from an EMBL/GenBank/DDBJ whole genome shotgun (WGS) entry which is preliminary data.</text>
</comment>
<reference evidence="2" key="1">
    <citation type="submission" date="2022-04" db="EMBL/GenBank/DDBJ databases">
        <title>Carnegiea gigantea Genome sequencing and assembly v2.</title>
        <authorList>
            <person name="Copetti D."/>
            <person name="Sanderson M.J."/>
            <person name="Burquez A."/>
            <person name="Wojciechowski M.F."/>
        </authorList>
    </citation>
    <scope>NUCLEOTIDE SEQUENCE</scope>
    <source>
        <strain evidence="2">SGP5-SGP5p</strain>
        <tissue evidence="2">Aerial part</tissue>
    </source>
</reference>
<organism evidence="2 3">
    <name type="scientific">Carnegiea gigantea</name>
    <dbReference type="NCBI Taxonomy" id="171969"/>
    <lineage>
        <taxon>Eukaryota</taxon>
        <taxon>Viridiplantae</taxon>
        <taxon>Streptophyta</taxon>
        <taxon>Embryophyta</taxon>
        <taxon>Tracheophyta</taxon>
        <taxon>Spermatophyta</taxon>
        <taxon>Magnoliopsida</taxon>
        <taxon>eudicotyledons</taxon>
        <taxon>Gunneridae</taxon>
        <taxon>Pentapetalae</taxon>
        <taxon>Caryophyllales</taxon>
        <taxon>Cactineae</taxon>
        <taxon>Cactaceae</taxon>
        <taxon>Cactoideae</taxon>
        <taxon>Echinocereeae</taxon>
        <taxon>Carnegiea</taxon>
    </lineage>
</organism>
<dbReference type="Proteomes" id="UP001153076">
    <property type="component" value="Unassembled WGS sequence"/>
</dbReference>
<dbReference type="EMBL" id="JAKOGI010000785">
    <property type="protein sequence ID" value="KAJ8430534.1"/>
    <property type="molecule type" value="Genomic_DNA"/>
</dbReference>